<accession>A0AB39CFN0</accession>
<feature type="transmembrane region" description="Helical" evidence="11">
    <location>
        <begin position="170"/>
        <end position="195"/>
    </location>
</feature>
<keyword evidence="14" id="KW-0547">Nucleotide-binding</keyword>
<dbReference type="InterPro" id="IPR005467">
    <property type="entry name" value="His_kinase_dom"/>
</dbReference>
<dbReference type="GO" id="GO:0005886">
    <property type="term" value="C:plasma membrane"/>
    <property type="evidence" value="ECO:0007669"/>
    <property type="project" value="TreeGrafter"/>
</dbReference>
<evidence type="ECO:0000256" key="5">
    <source>
        <dbReference type="ARBA" id="ARBA00022679"/>
    </source>
</evidence>
<dbReference type="InterPro" id="IPR003594">
    <property type="entry name" value="HATPase_dom"/>
</dbReference>
<feature type="domain" description="HAMP" evidence="13">
    <location>
        <begin position="189"/>
        <end position="241"/>
    </location>
</feature>
<dbReference type="Gene3D" id="6.10.340.10">
    <property type="match status" value="1"/>
</dbReference>
<sequence length="479" mass="52442">MRSSITFKLFLAILATCIVVAIAMGAAVRYSFDSGFDDYIRERESQRLENLAQALAADYLEAGGWGFLSESGDRWERSLRLSRYRRDTRASHHDREGGPPPGPPSRVTLLDAEGGWLAGPRVRGESGLTRHPVTVEGRSVGWLLSPPPRAVAVNDEIDRRFQARQLRATWVIVGLSVLLAAVVSLLLARLLLVPVRRIARATRRLADGDFDIRVRVGAPDELGRLARDFNRLAHSLARNARLRRELMADVSHELRTPLAVLRGEIEALQDGLRTPDEAALASLAHEIGRLNRLVDDLRELSLADAGALDYRMRPLDLSALAARALDAVQDRYVRAGLLLERDIEPGLRLSGDERRLEQLLANLLENSLRYTDAPGRVRLAAGRRGAGIVLEIADTAPGVAPEQLPRLFDRLYRGESSRSRLHGGSGLGLAICRSIVQAHGGEISASPSGLGGLAIRIEWPLANSRAADAASDFPAMDKE</sequence>
<dbReference type="SMART" id="SM00304">
    <property type="entry name" value="HAMP"/>
    <property type="match status" value="1"/>
</dbReference>
<dbReference type="InterPro" id="IPR003660">
    <property type="entry name" value="HAMP_dom"/>
</dbReference>
<dbReference type="SUPFAM" id="SSF55874">
    <property type="entry name" value="ATPase domain of HSP90 chaperone/DNA topoisomerase II/histidine kinase"/>
    <property type="match status" value="1"/>
</dbReference>
<protein>
    <recommendedName>
        <fullName evidence="3">histidine kinase</fullName>
        <ecNumber evidence="3">2.7.13.3</ecNumber>
    </recommendedName>
</protein>
<dbReference type="Pfam" id="PF00512">
    <property type="entry name" value="HisKA"/>
    <property type="match status" value="1"/>
</dbReference>
<dbReference type="SUPFAM" id="SSF158472">
    <property type="entry name" value="HAMP domain-like"/>
    <property type="match status" value="1"/>
</dbReference>
<dbReference type="AlphaFoldDB" id="A0AB39CFN0"/>
<dbReference type="SMART" id="SM00388">
    <property type="entry name" value="HisKA"/>
    <property type="match status" value="1"/>
</dbReference>
<name>A0AB39CFN0_9BURK</name>
<dbReference type="CDD" id="cd00082">
    <property type="entry name" value="HisKA"/>
    <property type="match status" value="1"/>
</dbReference>
<dbReference type="Gene3D" id="1.10.287.130">
    <property type="match status" value="1"/>
</dbReference>
<dbReference type="InterPro" id="IPR003661">
    <property type="entry name" value="HisK_dim/P_dom"/>
</dbReference>
<dbReference type="Pfam" id="PF00672">
    <property type="entry name" value="HAMP"/>
    <property type="match status" value="1"/>
</dbReference>
<dbReference type="InterPro" id="IPR036890">
    <property type="entry name" value="HATPase_C_sf"/>
</dbReference>
<keyword evidence="10 11" id="KW-0472">Membrane</keyword>
<evidence type="ECO:0000256" key="11">
    <source>
        <dbReference type="SAM" id="Phobius"/>
    </source>
</evidence>
<dbReference type="Pfam" id="PF02518">
    <property type="entry name" value="HATPase_c"/>
    <property type="match status" value="1"/>
</dbReference>
<evidence type="ECO:0000256" key="2">
    <source>
        <dbReference type="ARBA" id="ARBA00004370"/>
    </source>
</evidence>
<evidence type="ECO:0000256" key="1">
    <source>
        <dbReference type="ARBA" id="ARBA00000085"/>
    </source>
</evidence>
<evidence type="ECO:0000259" key="13">
    <source>
        <dbReference type="PROSITE" id="PS50885"/>
    </source>
</evidence>
<evidence type="ECO:0000256" key="8">
    <source>
        <dbReference type="ARBA" id="ARBA00022989"/>
    </source>
</evidence>
<evidence type="ECO:0000256" key="9">
    <source>
        <dbReference type="ARBA" id="ARBA00023012"/>
    </source>
</evidence>
<evidence type="ECO:0000259" key="12">
    <source>
        <dbReference type="PROSITE" id="PS50109"/>
    </source>
</evidence>
<keyword evidence="8 11" id="KW-1133">Transmembrane helix</keyword>
<reference evidence="14" key="1">
    <citation type="submission" date="2024-05" db="EMBL/GenBank/DDBJ databases">
        <authorList>
            <person name="Luo Y.-C."/>
            <person name="Nicholds J."/>
            <person name="Mortimer T."/>
            <person name="Maboni G."/>
        </authorList>
    </citation>
    <scope>NUCLEOTIDE SEQUENCE</scope>
    <source>
        <strain evidence="14">153920</strain>
    </source>
</reference>
<dbReference type="InterPro" id="IPR036097">
    <property type="entry name" value="HisK_dim/P_sf"/>
</dbReference>
<dbReference type="InterPro" id="IPR004358">
    <property type="entry name" value="Sig_transdc_His_kin-like_C"/>
</dbReference>
<keyword evidence="14" id="KW-0067">ATP-binding</keyword>
<evidence type="ECO:0000313" key="14">
    <source>
        <dbReference type="EMBL" id="XDJ40802.1"/>
    </source>
</evidence>
<dbReference type="GO" id="GO:0005524">
    <property type="term" value="F:ATP binding"/>
    <property type="evidence" value="ECO:0007669"/>
    <property type="project" value="UniProtKB-KW"/>
</dbReference>
<keyword evidence="4" id="KW-0597">Phosphoprotein</keyword>
<dbReference type="EC" id="2.7.13.3" evidence="3"/>
<evidence type="ECO:0000256" key="3">
    <source>
        <dbReference type="ARBA" id="ARBA00012438"/>
    </source>
</evidence>
<dbReference type="Gene3D" id="3.30.565.10">
    <property type="entry name" value="Histidine kinase-like ATPase, C-terminal domain"/>
    <property type="match status" value="1"/>
</dbReference>
<feature type="domain" description="Histidine kinase" evidence="12">
    <location>
        <begin position="249"/>
        <end position="463"/>
    </location>
</feature>
<comment type="catalytic activity">
    <reaction evidence="1">
        <text>ATP + protein L-histidine = ADP + protein N-phospho-L-histidine.</text>
        <dbReference type="EC" id="2.7.13.3"/>
    </reaction>
</comment>
<dbReference type="CDD" id="cd06225">
    <property type="entry name" value="HAMP"/>
    <property type="match status" value="1"/>
</dbReference>
<dbReference type="EMBL" id="CP158252">
    <property type="protein sequence ID" value="XDJ40802.1"/>
    <property type="molecule type" value="Genomic_DNA"/>
</dbReference>
<gene>
    <name evidence="14" type="ORF">ABRY99_07455</name>
</gene>
<dbReference type="PRINTS" id="PR00344">
    <property type="entry name" value="BCTRLSENSOR"/>
</dbReference>
<organism evidence="14">
    <name type="scientific">Castellaniella ginsengisoli</name>
    <dbReference type="NCBI Taxonomy" id="546114"/>
    <lineage>
        <taxon>Bacteria</taxon>
        <taxon>Pseudomonadati</taxon>
        <taxon>Pseudomonadota</taxon>
        <taxon>Betaproteobacteria</taxon>
        <taxon>Burkholderiales</taxon>
        <taxon>Alcaligenaceae</taxon>
        <taxon>Castellaniella</taxon>
    </lineage>
</organism>
<comment type="subcellular location">
    <subcellularLocation>
        <location evidence="2">Membrane</location>
    </subcellularLocation>
</comment>
<keyword evidence="6 11" id="KW-0812">Transmembrane</keyword>
<dbReference type="RefSeq" id="WP_368642889.1">
    <property type="nucleotide sequence ID" value="NZ_CP158252.1"/>
</dbReference>
<evidence type="ECO:0000256" key="6">
    <source>
        <dbReference type="ARBA" id="ARBA00022692"/>
    </source>
</evidence>
<keyword evidence="5" id="KW-0808">Transferase</keyword>
<dbReference type="SUPFAM" id="SSF47384">
    <property type="entry name" value="Homodimeric domain of signal transducing histidine kinase"/>
    <property type="match status" value="1"/>
</dbReference>
<evidence type="ECO:0000256" key="4">
    <source>
        <dbReference type="ARBA" id="ARBA00022553"/>
    </source>
</evidence>
<dbReference type="PROSITE" id="PS50109">
    <property type="entry name" value="HIS_KIN"/>
    <property type="match status" value="1"/>
</dbReference>
<dbReference type="GO" id="GO:0000155">
    <property type="term" value="F:phosphorelay sensor kinase activity"/>
    <property type="evidence" value="ECO:0007669"/>
    <property type="project" value="InterPro"/>
</dbReference>
<dbReference type="PANTHER" id="PTHR45436">
    <property type="entry name" value="SENSOR HISTIDINE KINASE YKOH"/>
    <property type="match status" value="1"/>
</dbReference>
<proteinExistence type="predicted"/>
<keyword evidence="9" id="KW-0902">Two-component regulatory system</keyword>
<keyword evidence="7" id="KW-0418">Kinase</keyword>
<evidence type="ECO:0000256" key="7">
    <source>
        <dbReference type="ARBA" id="ARBA00022777"/>
    </source>
</evidence>
<dbReference type="SMART" id="SM00387">
    <property type="entry name" value="HATPase_c"/>
    <property type="match status" value="1"/>
</dbReference>
<evidence type="ECO:0000256" key="10">
    <source>
        <dbReference type="ARBA" id="ARBA00023136"/>
    </source>
</evidence>
<dbReference type="InterPro" id="IPR050428">
    <property type="entry name" value="TCS_sensor_his_kinase"/>
</dbReference>
<dbReference type="PANTHER" id="PTHR45436:SF5">
    <property type="entry name" value="SENSOR HISTIDINE KINASE TRCS"/>
    <property type="match status" value="1"/>
</dbReference>
<dbReference type="PROSITE" id="PS50885">
    <property type="entry name" value="HAMP"/>
    <property type="match status" value="1"/>
</dbReference>